<name>A0A5A7N8I4_9PROT</name>
<evidence type="ECO:0000313" key="2">
    <source>
        <dbReference type="EMBL" id="GER03306.1"/>
    </source>
</evidence>
<accession>A0A5A7N8I4</accession>
<feature type="transmembrane region" description="Helical" evidence="1">
    <location>
        <begin position="12"/>
        <end position="30"/>
    </location>
</feature>
<reference evidence="2 3" key="1">
    <citation type="submission" date="2019-09" db="EMBL/GenBank/DDBJ databases">
        <title>NBRP : Genome information of microbial organism related human and environment.</title>
        <authorList>
            <person name="Hattori M."/>
            <person name="Oshima K."/>
            <person name="Inaba H."/>
            <person name="Suda W."/>
            <person name="Sakamoto M."/>
            <person name="Iino T."/>
            <person name="Kitahara M."/>
            <person name="Oshida Y."/>
            <person name="Iida T."/>
            <person name="Kudo T."/>
            <person name="Itoh T."/>
            <person name="Ohkuma M."/>
        </authorList>
    </citation>
    <scope>NUCLEOTIDE SEQUENCE [LARGE SCALE GENOMIC DNA]</scope>
    <source>
        <strain evidence="2 3">Q-1</strain>
    </source>
</reference>
<protein>
    <recommendedName>
        <fullName evidence="4">Flagellar protein FliL</fullName>
    </recommendedName>
</protein>
<sequence length="162" mass="17777">MPLPYKQVLTHPLVILGLLVGLGGYGVGYFTNPDKAQNQKAEGEDEKEAALSADNSYLDMGQLVIPVHDLNNEVKAFLLAEISLGASSNESAGFLLRHMPRVRHEALAGFMQLAARGVFDLQNAQKPDLLSEFLRQDMNARLGAEHIASVHFSRLMLQPRPS</sequence>
<proteinExistence type="predicted"/>
<dbReference type="AlphaFoldDB" id="A0A5A7N8I4"/>
<organism evidence="2 3">
    <name type="scientific">Iodidimonas nitroreducens</name>
    <dbReference type="NCBI Taxonomy" id="1236968"/>
    <lineage>
        <taxon>Bacteria</taxon>
        <taxon>Pseudomonadati</taxon>
        <taxon>Pseudomonadota</taxon>
        <taxon>Alphaproteobacteria</taxon>
        <taxon>Iodidimonadales</taxon>
        <taxon>Iodidimonadaceae</taxon>
        <taxon>Iodidimonas</taxon>
    </lineage>
</organism>
<evidence type="ECO:0008006" key="4">
    <source>
        <dbReference type="Google" id="ProtNLM"/>
    </source>
</evidence>
<dbReference type="Proteomes" id="UP000324996">
    <property type="component" value="Unassembled WGS sequence"/>
</dbReference>
<dbReference type="RefSeq" id="WP_042083059.1">
    <property type="nucleotide sequence ID" value="NZ_BKCN01000003.1"/>
</dbReference>
<keyword evidence="1" id="KW-0472">Membrane</keyword>
<comment type="caution">
    <text evidence="2">The sequence shown here is derived from an EMBL/GenBank/DDBJ whole genome shotgun (WGS) entry which is preliminary data.</text>
</comment>
<keyword evidence="3" id="KW-1185">Reference proteome</keyword>
<dbReference type="EMBL" id="BKCN01000003">
    <property type="protein sequence ID" value="GER03306.1"/>
    <property type="molecule type" value="Genomic_DNA"/>
</dbReference>
<keyword evidence="1" id="KW-1133">Transmembrane helix</keyword>
<evidence type="ECO:0000313" key="3">
    <source>
        <dbReference type="Proteomes" id="UP000324996"/>
    </source>
</evidence>
<keyword evidence="1" id="KW-0812">Transmembrane</keyword>
<gene>
    <name evidence="2" type="ORF">JCM17846_09880</name>
</gene>
<evidence type="ECO:0000256" key="1">
    <source>
        <dbReference type="SAM" id="Phobius"/>
    </source>
</evidence>